<sequence>MPTLCVTSNVKPGDLKAFNLELSQLAAKTFNKVERIILVSFDYQPHMSFAGTFEPAFLLAINSVGNMTPENNIVYSKIFFDFFGRTLGAPDDRGYMFVLSITCVGLS</sequence>
<dbReference type="EMBL" id="MU273481">
    <property type="protein sequence ID" value="KAI0035652.1"/>
    <property type="molecule type" value="Genomic_DNA"/>
</dbReference>
<keyword evidence="2" id="KW-1185">Reference proteome</keyword>
<accession>A0ACB8QVE9</accession>
<name>A0ACB8QVE9_9AGAM</name>
<proteinExistence type="predicted"/>
<organism evidence="1 2">
    <name type="scientific">Vararia minispora EC-137</name>
    <dbReference type="NCBI Taxonomy" id="1314806"/>
    <lineage>
        <taxon>Eukaryota</taxon>
        <taxon>Fungi</taxon>
        <taxon>Dikarya</taxon>
        <taxon>Basidiomycota</taxon>
        <taxon>Agaricomycotina</taxon>
        <taxon>Agaricomycetes</taxon>
        <taxon>Russulales</taxon>
        <taxon>Lachnocladiaceae</taxon>
        <taxon>Vararia</taxon>
    </lineage>
</organism>
<gene>
    <name evidence="1" type="ORF">K488DRAFT_42768</name>
</gene>
<protein>
    <submittedName>
        <fullName evidence="1">Tautomerase/MIF superfamily</fullName>
    </submittedName>
</protein>
<dbReference type="Proteomes" id="UP000814128">
    <property type="component" value="Unassembled WGS sequence"/>
</dbReference>
<reference evidence="1" key="1">
    <citation type="submission" date="2021-02" db="EMBL/GenBank/DDBJ databases">
        <authorList>
            <consortium name="DOE Joint Genome Institute"/>
            <person name="Ahrendt S."/>
            <person name="Looney B.P."/>
            <person name="Miyauchi S."/>
            <person name="Morin E."/>
            <person name="Drula E."/>
            <person name="Courty P.E."/>
            <person name="Chicoki N."/>
            <person name="Fauchery L."/>
            <person name="Kohler A."/>
            <person name="Kuo A."/>
            <person name="Labutti K."/>
            <person name="Pangilinan J."/>
            <person name="Lipzen A."/>
            <person name="Riley R."/>
            <person name="Andreopoulos W."/>
            <person name="He G."/>
            <person name="Johnson J."/>
            <person name="Barry K.W."/>
            <person name="Grigoriev I.V."/>
            <person name="Nagy L."/>
            <person name="Hibbett D."/>
            <person name="Henrissat B."/>
            <person name="Matheny P.B."/>
            <person name="Labbe J."/>
            <person name="Martin F."/>
        </authorList>
    </citation>
    <scope>NUCLEOTIDE SEQUENCE</scope>
    <source>
        <strain evidence="1">EC-137</strain>
    </source>
</reference>
<comment type="caution">
    <text evidence="1">The sequence shown here is derived from an EMBL/GenBank/DDBJ whole genome shotgun (WGS) entry which is preliminary data.</text>
</comment>
<reference evidence="1" key="2">
    <citation type="journal article" date="2022" name="New Phytol.">
        <title>Evolutionary transition to the ectomycorrhizal habit in the genomes of a hyperdiverse lineage of mushroom-forming fungi.</title>
        <authorList>
            <person name="Looney B."/>
            <person name="Miyauchi S."/>
            <person name="Morin E."/>
            <person name="Drula E."/>
            <person name="Courty P.E."/>
            <person name="Kohler A."/>
            <person name="Kuo A."/>
            <person name="LaButti K."/>
            <person name="Pangilinan J."/>
            <person name="Lipzen A."/>
            <person name="Riley R."/>
            <person name="Andreopoulos W."/>
            <person name="He G."/>
            <person name="Johnson J."/>
            <person name="Nolan M."/>
            <person name="Tritt A."/>
            <person name="Barry K.W."/>
            <person name="Grigoriev I.V."/>
            <person name="Nagy L.G."/>
            <person name="Hibbett D."/>
            <person name="Henrissat B."/>
            <person name="Matheny P.B."/>
            <person name="Labbe J."/>
            <person name="Martin F.M."/>
        </authorList>
    </citation>
    <scope>NUCLEOTIDE SEQUENCE</scope>
    <source>
        <strain evidence="1">EC-137</strain>
    </source>
</reference>
<evidence type="ECO:0000313" key="2">
    <source>
        <dbReference type="Proteomes" id="UP000814128"/>
    </source>
</evidence>
<evidence type="ECO:0000313" key="1">
    <source>
        <dbReference type="EMBL" id="KAI0035652.1"/>
    </source>
</evidence>